<evidence type="ECO:0000313" key="3">
    <source>
        <dbReference type="EMBL" id="MFC4835078.1"/>
    </source>
</evidence>
<gene>
    <name evidence="3" type="ORF">ACFPEL_21900</name>
</gene>
<dbReference type="InterPro" id="IPR029069">
    <property type="entry name" value="HotDog_dom_sf"/>
</dbReference>
<comment type="caution">
    <text evidence="3">The sequence shown here is derived from an EMBL/GenBank/DDBJ whole genome shotgun (WGS) entry which is preliminary data.</text>
</comment>
<evidence type="ECO:0000313" key="4">
    <source>
        <dbReference type="Proteomes" id="UP001595909"/>
    </source>
</evidence>
<dbReference type="Pfam" id="PF13452">
    <property type="entry name" value="FAS1_DH_region"/>
    <property type="match status" value="1"/>
</dbReference>
<dbReference type="Proteomes" id="UP001595909">
    <property type="component" value="Unassembled WGS sequence"/>
</dbReference>
<dbReference type="InterPro" id="IPR052741">
    <property type="entry name" value="Mitochondrial_HTD2"/>
</dbReference>
<dbReference type="PANTHER" id="PTHR28152">
    <property type="entry name" value="HYDROXYACYL-THIOESTER DEHYDRATASE TYPE 2, MITOCHONDRIAL"/>
    <property type="match status" value="1"/>
</dbReference>
<keyword evidence="4" id="KW-1185">Reference proteome</keyword>
<dbReference type="EMBL" id="JBHSIM010000045">
    <property type="protein sequence ID" value="MFC4835078.1"/>
    <property type="molecule type" value="Genomic_DNA"/>
</dbReference>
<dbReference type="PANTHER" id="PTHR28152:SF1">
    <property type="entry name" value="HYDROXYACYL-THIOESTER DEHYDRATASE TYPE 2, MITOCHONDRIAL"/>
    <property type="match status" value="1"/>
</dbReference>
<reference evidence="4" key="1">
    <citation type="journal article" date="2019" name="Int. J. Syst. Evol. Microbiol.">
        <title>The Global Catalogue of Microorganisms (GCM) 10K type strain sequencing project: providing services to taxonomists for standard genome sequencing and annotation.</title>
        <authorList>
            <consortium name="The Broad Institute Genomics Platform"/>
            <consortium name="The Broad Institute Genome Sequencing Center for Infectious Disease"/>
            <person name="Wu L."/>
            <person name="Ma J."/>
        </authorList>
    </citation>
    <scope>NUCLEOTIDE SEQUENCE [LARGE SCALE GENOMIC DNA]</scope>
    <source>
        <strain evidence="4">CCUG 50347</strain>
    </source>
</reference>
<name>A0ABV9RP82_9PSEU</name>
<organism evidence="3 4">
    <name type="scientific">Actinomycetospora chibensis</name>
    <dbReference type="NCBI Taxonomy" id="663606"/>
    <lineage>
        <taxon>Bacteria</taxon>
        <taxon>Bacillati</taxon>
        <taxon>Actinomycetota</taxon>
        <taxon>Actinomycetes</taxon>
        <taxon>Pseudonocardiales</taxon>
        <taxon>Pseudonocardiaceae</taxon>
        <taxon>Actinomycetospora</taxon>
    </lineage>
</organism>
<sequence length="291" mass="31652">MSAPTPPDLAELVRGWSPEPLVTSGSTDAWTVGAVSGLFDLPPVAGSGDDLPPLWHWFGFLDHPRQDQLGDDGHPAQGHFMPPLPHRRRMIAGGRLEIDAPMRVDETLERRSTLARCDVKSGRSGQMLLVTVRHEFVRAGTTILTEEQDVVYRSQPPGEARGLALDTPDEPAPTPGAEAVTLTPSETMLFRFSALTYNTHRIHYDLPYVTQVEGYPGLVVHGPLLALQLLEVPRRHRPTEPVRRFDFRLSRPVFAGQHVVAGPAADQPDDGLALEAGVPGTSPSVTGTVRG</sequence>
<dbReference type="RefSeq" id="WP_274187402.1">
    <property type="nucleotide sequence ID" value="NZ_BAABHN010000045.1"/>
</dbReference>
<protein>
    <submittedName>
        <fullName evidence="3">MaoC family dehydratase N-terminal domain-containing protein</fullName>
    </submittedName>
</protein>
<dbReference type="Gene3D" id="3.10.129.10">
    <property type="entry name" value="Hotdog Thioesterase"/>
    <property type="match status" value="2"/>
</dbReference>
<proteinExistence type="predicted"/>
<evidence type="ECO:0000259" key="2">
    <source>
        <dbReference type="Pfam" id="PF13452"/>
    </source>
</evidence>
<accession>A0ABV9RP82</accession>
<evidence type="ECO:0000256" key="1">
    <source>
        <dbReference type="SAM" id="MobiDB-lite"/>
    </source>
</evidence>
<dbReference type="SUPFAM" id="SSF54637">
    <property type="entry name" value="Thioesterase/thiol ester dehydrase-isomerase"/>
    <property type="match status" value="1"/>
</dbReference>
<dbReference type="InterPro" id="IPR039569">
    <property type="entry name" value="FAS1-like_DH_region"/>
</dbReference>
<feature type="domain" description="FAS1-like dehydratase" evidence="2">
    <location>
        <begin position="81"/>
        <end position="145"/>
    </location>
</feature>
<feature type="region of interest" description="Disordered" evidence="1">
    <location>
        <begin position="157"/>
        <end position="176"/>
    </location>
</feature>